<sequence>MPLRSDWSQRPCPIARGINEIGDPWTLLILRELLSGIYRFDEIRENTEAAENILSARLKALIAKGLAVQQPYSEGRRTRFEYRPTQAALDALPVLHAFALWAEKNTPSDTPDRALTIVCRECHERSVTGESCSSCNTHFTTENVSWIRPIYANHIPRPLSGAS</sequence>
<evidence type="ECO:0000313" key="5">
    <source>
        <dbReference type="EMBL" id="GED07926.1"/>
    </source>
</evidence>
<evidence type="ECO:0000256" key="3">
    <source>
        <dbReference type="ARBA" id="ARBA00023163"/>
    </source>
</evidence>
<comment type="caution">
    <text evidence="5">The sequence shown here is derived from an EMBL/GenBank/DDBJ whole genome shotgun (WGS) entry which is preliminary data.</text>
</comment>
<evidence type="ECO:0000256" key="2">
    <source>
        <dbReference type="ARBA" id="ARBA00023125"/>
    </source>
</evidence>
<evidence type="ECO:0000256" key="1">
    <source>
        <dbReference type="ARBA" id="ARBA00023015"/>
    </source>
</evidence>
<evidence type="ECO:0000259" key="4">
    <source>
        <dbReference type="PROSITE" id="PS51118"/>
    </source>
</evidence>
<dbReference type="Pfam" id="PF01638">
    <property type="entry name" value="HxlR"/>
    <property type="match status" value="1"/>
</dbReference>
<evidence type="ECO:0000313" key="6">
    <source>
        <dbReference type="Proteomes" id="UP000316612"/>
    </source>
</evidence>
<keyword evidence="1" id="KW-0805">Transcription regulation</keyword>
<protein>
    <submittedName>
        <fullName evidence="5">HxlR family transcriptional regulator</fullName>
    </submittedName>
</protein>
<dbReference type="AlphaFoldDB" id="A0A4Y4DSN3"/>
<feature type="domain" description="HTH hxlR-type" evidence="4">
    <location>
        <begin position="12"/>
        <end position="110"/>
    </location>
</feature>
<dbReference type="GO" id="GO:0003677">
    <property type="term" value="F:DNA binding"/>
    <property type="evidence" value="ECO:0007669"/>
    <property type="project" value="UniProtKB-KW"/>
</dbReference>
<dbReference type="Gene3D" id="1.10.10.10">
    <property type="entry name" value="Winged helix-like DNA-binding domain superfamily/Winged helix DNA-binding domain"/>
    <property type="match status" value="1"/>
</dbReference>
<organism evidence="5 6">
    <name type="scientific">Glutamicibacter uratoxydans</name>
    <name type="common">Arthrobacter uratoxydans</name>
    <dbReference type="NCBI Taxonomy" id="43667"/>
    <lineage>
        <taxon>Bacteria</taxon>
        <taxon>Bacillati</taxon>
        <taxon>Actinomycetota</taxon>
        <taxon>Actinomycetes</taxon>
        <taxon>Micrococcales</taxon>
        <taxon>Micrococcaceae</taxon>
        <taxon>Glutamicibacter</taxon>
    </lineage>
</organism>
<dbReference type="InterPro" id="IPR002577">
    <property type="entry name" value="HTH_HxlR"/>
</dbReference>
<keyword evidence="2" id="KW-0238">DNA-binding</keyword>
<name>A0A4Y4DSN3_GLUUR</name>
<dbReference type="Proteomes" id="UP000316612">
    <property type="component" value="Unassembled WGS sequence"/>
</dbReference>
<dbReference type="SUPFAM" id="SSF46785">
    <property type="entry name" value="Winged helix' DNA-binding domain"/>
    <property type="match status" value="1"/>
</dbReference>
<dbReference type="PANTHER" id="PTHR33204:SF18">
    <property type="entry name" value="TRANSCRIPTIONAL REGULATORY PROTEIN"/>
    <property type="match status" value="1"/>
</dbReference>
<dbReference type="InterPro" id="IPR036390">
    <property type="entry name" value="WH_DNA-bd_sf"/>
</dbReference>
<reference evidence="5 6" key="1">
    <citation type="submission" date="2019-06" db="EMBL/GenBank/DDBJ databases">
        <title>Whole genome shotgun sequence of Glutamicibacter uratoxydans NBRC 15515.</title>
        <authorList>
            <person name="Hosoyama A."/>
            <person name="Uohara A."/>
            <person name="Ohji S."/>
            <person name="Ichikawa N."/>
        </authorList>
    </citation>
    <scope>NUCLEOTIDE SEQUENCE [LARGE SCALE GENOMIC DNA]</scope>
    <source>
        <strain evidence="5 6">NBRC 15515</strain>
    </source>
</reference>
<dbReference type="PANTHER" id="PTHR33204">
    <property type="entry name" value="TRANSCRIPTIONAL REGULATOR, MARR FAMILY"/>
    <property type="match status" value="1"/>
</dbReference>
<proteinExistence type="predicted"/>
<keyword evidence="3" id="KW-0804">Transcription</keyword>
<dbReference type="RefSeq" id="WP_141367504.1">
    <property type="nucleotide sequence ID" value="NZ_BAAAJL010000001.1"/>
</dbReference>
<dbReference type="OrthoDB" id="9792527at2"/>
<accession>A0A4Y4DSN3</accession>
<dbReference type="InterPro" id="IPR036388">
    <property type="entry name" value="WH-like_DNA-bd_sf"/>
</dbReference>
<keyword evidence="6" id="KW-1185">Reference proteome</keyword>
<dbReference type="PROSITE" id="PS51118">
    <property type="entry name" value="HTH_HXLR"/>
    <property type="match status" value="1"/>
</dbReference>
<dbReference type="EMBL" id="BJNY01000033">
    <property type="protein sequence ID" value="GED07926.1"/>
    <property type="molecule type" value="Genomic_DNA"/>
</dbReference>
<gene>
    <name evidence="5" type="ORF">AUR04nite_34580</name>
</gene>